<dbReference type="GO" id="GO:0052689">
    <property type="term" value="F:carboxylic ester hydrolase activity"/>
    <property type="evidence" value="ECO:0007669"/>
    <property type="project" value="TreeGrafter"/>
</dbReference>
<dbReference type="EMBL" id="JAGYPJ010000001">
    <property type="protein sequence ID" value="MBS4201024.1"/>
    <property type="molecule type" value="Genomic_DNA"/>
</dbReference>
<dbReference type="Gene3D" id="3.40.50.1820">
    <property type="entry name" value="alpha/beta hydrolase"/>
    <property type="match status" value="1"/>
</dbReference>
<dbReference type="RefSeq" id="WP_213111548.1">
    <property type="nucleotide sequence ID" value="NZ_JAGYPJ010000001.1"/>
</dbReference>
<name>A0A942TRQ2_9BACI</name>
<feature type="domain" description="Serine aminopeptidase S33" evidence="1">
    <location>
        <begin position="55"/>
        <end position="272"/>
    </location>
</feature>
<dbReference type="AlphaFoldDB" id="A0A942TRQ2"/>
<evidence type="ECO:0000313" key="3">
    <source>
        <dbReference type="Proteomes" id="UP000682713"/>
    </source>
</evidence>
<dbReference type="Pfam" id="PF12146">
    <property type="entry name" value="Hydrolase_4"/>
    <property type="match status" value="1"/>
</dbReference>
<protein>
    <submittedName>
        <fullName evidence="2">Alpha/beta hydrolase</fullName>
    </submittedName>
</protein>
<sequence>MEQKQISIKSDVLLKGTMTFPNSEENQLPAILFLAGSGNINRDGSTDKGKFKFNLYKDLEKIVTQLDFVTLRYDKRGVGESEGSLLKTGLWDAVSDAEHALEFLASHPRVDSNRIIVLGHSEGCIVGTALNERRPVNGLILLSGGGGGLQESLDAQRQQVYKEMSNTKGFKGFLIKKLNTIEKSEKQAQGLYRKMTSTSKDIVKIAGFVKMPAKYFREHFKYDIIEGVKKITCPVLAINGLKDFQTSHDFLNRIPENAKGPVSLFLIENMDHGLKVQLTPISALTAKKDYLKTVGKPIHEELVKHLTSWLNNWKEDVKNVPQETIHIG</sequence>
<organism evidence="2 3">
    <name type="scientific">Lederbergia citrisecunda</name>
    <dbReference type="NCBI Taxonomy" id="2833583"/>
    <lineage>
        <taxon>Bacteria</taxon>
        <taxon>Bacillati</taxon>
        <taxon>Bacillota</taxon>
        <taxon>Bacilli</taxon>
        <taxon>Bacillales</taxon>
        <taxon>Bacillaceae</taxon>
        <taxon>Lederbergia</taxon>
    </lineage>
</organism>
<dbReference type="SUPFAM" id="SSF53474">
    <property type="entry name" value="alpha/beta-Hydrolases"/>
    <property type="match status" value="1"/>
</dbReference>
<keyword evidence="2" id="KW-0378">Hydrolase</keyword>
<dbReference type="PANTHER" id="PTHR43265">
    <property type="entry name" value="ESTERASE ESTD"/>
    <property type="match status" value="1"/>
</dbReference>
<proteinExistence type="predicted"/>
<reference evidence="2 3" key="1">
    <citation type="submission" date="2021-05" db="EMBL/GenBank/DDBJ databases">
        <title>Novel Bacillus species.</title>
        <authorList>
            <person name="Liu G."/>
        </authorList>
    </citation>
    <scope>NUCLEOTIDE SEQUENCE [LARGE SCALE GENOMIC DNA]</scope>
    <source>
        <strain evidence="2 3">FJAT-49732</strain>
    </source>
</reference>
<evidence type="ECO:0000313" key="2">
    <source>
        <dbReference type="EMBL" id="MBS4201024.1"/>
    </source>
</evidence>
<dbReference type="InterPro" id="IPR053145">
    <property type="entry name" value="AB_hydrolase_Est10"/>
</dbReference>
<evidence type="ECO:0000259" key="1">
    <source>
        <dbReference type="Pfam" id="PF12146"/>
    </source>
</evidence>
<dbReference type="Proteomes" id="UP000682713">
    <property type="component" value="Unassembled WGS sequence"/>
</dbReference>
<accession>A0A942TRQ2</accession>
<dbReference type="PANTHER" id="PTHR43265:SF1">
    <property type="entry name" value="ESTERASE ESTD"/>
    <property type="match status" value="1"/>
</dbReference>
<gene>
    <name evidence="2" type="ORF">KHA93_15405</name>
</gene>
<comment type="caution">
    <text evidence="2">The sequence shown here is derived from an EMBL/GenBank/DDBJ whole genome shotgun (WGS) entry which is preliminary data.</text>
</comment>
<dbReference type="InterPro" id="IPR029058">
    <property type="entry name" value="AB_hydrolase_fold"/>
</dbReference>
<keyword evidence="3" id="KW-1185">Reference proteome</keyword>
<dbReference type="InterPro" id="IPR022742">
    <property type="entry name" value="Hydrolase_4"/>
</dbReference>